<comment type="function">
    <text evidence="8">May be involved in modulation of pathogen defense and leaf cell death.</text>
</comment>
<keyword evidence="8" id="KW-0112">Calmodulin-binding</keyword>
<keyword evidence="7 8" id="KW-0568">Pathogenesis-related protein</keyword>
<evidence type="ECO:0000313" key="11">
    <source>
        <dbReference type="Proteomes" id="UP001237642"/>
    </source>
</evidence>
<dbReference type="InterPro" id="IPR004326">
    <property type="entry name" value="Mlo"/>
</dbReference>
<evidence type="ECO:0000256" key="9">
    <source>
        <dbReference type="SAM" id="MobiDB-lite"/>
    </source>
</evidence>
<dbReference type="Proteomes" id="UP001237642">
    <property type="component" value="Unassembled WGS sequence"/>
</dbReference>
<evidence type="ECO:0000256" key="8">
    <source>
        <dbReference type="RuleBase" id="RU280816"/>
    </source>
</evidence>
<evidence type="ECO:0000313" key="10">
    <source>
        <dbReference type="EMBL" id="KAK1362151.1"/>
    </source>
</evidence>
<dbReference type="AlphaFoldDB" id="A0AAD8H856"/>
<organism evidence="10 11">
    <name type="scientific">Heracleum sosnowskyi</name>
    <dbReference type="NCBI Taxonomy" id="360622"/>
    <lineage>
        <taxon>Eukaryota</taxon>
        <taxon>Viridiplantae</taxon>
        <taxon>Streptophyta</taxon>
        <taxon>Embryophyta</taxon>
        <taxon>Tracheophyta</taxon>
        <taxon>Spermatophyta</taxon>
        <taxon>Magnoliopsida</taxon>
        <taxon>eudicotyledons</taxon>
        <taxon>Gunneridae</taxon>
        <taxon>Pentapetalae</taxon>
        <taxon>asterids</taxon>
        <taxon>campanulids</taxon>
        <taxon>Apiales</taxon>
        <taxon>Apiaceae</taxon>
        <taxon>Apioideae</taxon>
        <taxon>apioid superclade</taxon>
        <taxon>Tordylieae</taxon>
        <taxon>Tordyliinae</taxon>
        <taxon>Heracleum</taxon>
    </lineage>
</organism>
<dbReference type="Pfam" id="PF03094">
    <property type="entry name" value="Mlo"/>
    <property type="match status" value="1"/>
</dbReference>
<gene>
    <name evidence="8" type="primary">MLO</name>
    <name evidence="10" type="ORF">POM88_046625</name>
</gene>
<comment type="similarity">
    <text evidence="2 8">Belongs to the MLO family.</text>
</comment>
<evidence type="ECO:0000256" key="6">
    <source>
        <dbReference type="ARBA" id="ARBA00023136"/>
    </source>
</evidence>
<keyword evidence="4 8" id="KW-0611">Plant defense</keyword>
<comment type="subcellular location">
    <subcellularLocation>
        <location evidence="1 8">Membrane</location>
        <topology evidence="1 8">Multi-pass membrane protein</topology>
    </subcellularLocation>
</comment>
<keyword evidence="6 8" id="KW-0472">Membrane</keyword>
<dbReference type="GO" id="GO:0016020">
    <property type="term" value="C:membrane"/>
    <property type="evidence" value="ECO:0007669"/>
    <property type="project" value="UniProtKB-SubCell"/>
</dbReference>
<protein>
    <recommendedName>
        <fullName evidence="8">MLO-like protein</fullName>
    </recommendedName>
</protein>
<keyword evidence="3 8" id="KW-0812">Transmembrane</keyword>
<dbReference type="GO" id="GO:0006952">
    <property type="term" value="P:defense response"/>
    <property type="evidence" value="ECO:0007669"/>
    <property type="project" value="UniProtKB-KW"/>
</dbReference>
<evidence type="ECO:0000256" key="4">
    <source>
        <dbReference type="ARBA" id="ARBA00022821"/>
    </source>
</evidence>
<evidence type="ECO:0000256" key="2">
    <source>
        <dbReference type="ARBA" id="ARBA00006574"/>
    </source>
</evidence>
<proteinExistence type="inferred from homology"/>
<evidence type="ECO:0000256" key="5">
    <source>
        <dbReference type="ARBA" id="ARBA00022989"/>
    </source>
</evidence>
<dbReference type="PANTHER" id="PTHR31942">
    <property type="entry name" value="MLO-LIKE PROTEIN 1"/>
    <property type="match status" value="1"/>
</dbReference>
<reference evidence="10" key="1">
    <citation type="submission" date="2023-02" db="EMBL/GenBank/DDBJ databases">
        <title>Genome of toxic invasive species Heracleum sosnowskyi carries increased number of genes despite the absence of recent whole-genome duplications.</title>
        <authorList>
            <person name="Schelkunov M."/>
            <person name="Shtratnikova V."/>
            <person name="Makarenko M."/>
            <person name="Klepikova A."/>
            <person name="Omelchenko D."/>
            <person name="Novikova G."/>
            <person name="Obukhova E."/>
            <person name="Bogdanov V."/>
            <person name="Penin A."/>
            <person name="Logacheva M."/>
        </authorList>
    </citation>
    <scope>NUCLEOTIDE SEQUENCE</scope>
    <source>
        <strain evidence="10">Hsosn_3</strain>
        <tissue evidence="10">Leaf</tissue>
    </source>
</reference>
<feature type="region of interest" description="Disordered" evidence="9">
    <location>
        <begin position="267"/>
        <end position="292"/>
    </location>
</feature>
<name>A0AAD8H856_9APIA</name>
<evidence type="ECO:0000256" key="7">
    <source>
        <dbReference type="ARBA" id="ARBA00023265"/>
    </source>
</evidence>
<feature type="compositionally biased region" description="Basic residues" evidence="9">
    <location>
        <begin position="276"/>
        <end position="292"/>
    </location>
</feature>
<dbReference type="EMBL" id="JAUIZM010000010">
    <property type="protein sequence ID" value="KAK1362151.1"/>
    <property type="molecule type" value="Genomic_DNA"/>
</dbReference>
<keyword evidence="5 8" id="KW-1133">Transmembrane helix</keyword>
<comment type="domain">
    <text evidence="8">The C-terminus contains a calmodulin-binding domain, which binds calmodulin in a calcium-dependent fashion.</text>
</comment>
<sequence length="424" mass="47634">MAKIVDEAEEEVNVDAWLSEDAPVDLEAALRDIRQDYLTSIESIPKDITPAQVFSVMNKHHKFHIRSLHQVSKGFLQALESHQEIVKGGMLTAHTELFKKFLIISNLNTQNNANTRKFLALDTEVSLLKTRQKEFTESIERLLKFNTDVPAMIKCLYKNAYGDKIYTTVSIREMATPDYEVLIKKAREAFELKHFRILPLVTSSSTSTSINLEISALQHELADLKFANQELATTVKLMGEQQDQNSKDLNATVQAIQAQLALLVSSSAEPDNNPKGGRKVTRRTTRTSTSKKFKAEECEKKKDVDTVVEQVIAEEDKETEDTDNVPLLRLKSKGKELMMLGFISLLLTVFQGTIAKLCVPESLIEHLIPCPLSGKPSEEKASHSEPETTSHFRRLLEESAKEDLNCSSRPCILAFSLMIMVALS</sequence>
<comment type="caution">
    <text evidence="10">The sequence shown here is derived from an EMBL/GenBank/DDBJ whole genome shotgun (WGS) entry which is preliminary data.</text>
</comment>
<accession>A0AAD8H856</accession>
<dbReference type="PANTHER" id="PTHR31942:SF52">
    <property type="entry name" value="MLO-LIKE PROTEIN 1"/>
    <property type="match status" value="1"/>
</dbReference>
<evidence type="ECO:0000256" key="1">
    <source>
        <dbReference type="ARBA" id="ARBA00004141"/>
    </source>
</evidence>
<dbReference type="GO" id="GO:0005516">
    <property type="term" value="F:calmodulin binding"/>
    <property type="evidence" value="ECO:0007669"/>
    <property type="project" value="UniProtKB-KW"/>
</dbReference>
<evidence type="ECO:0000256" key="3">
    <source>
        <dbReference type="ARBA" id="ARBA00022692"/>
    </source>
</evidence>
<keyword evidence="11" id="KW-1185">Reference proteome</keyword>
<reference evidence="10" key="2">
    <citation type="submission" date="2023-05" db="EMBL/GenBank/DDBJ databases">
        <authorList>
            <person name="Schelkunov M.I."/>
        </authorList>
    </citation>
    <scope>NUCLEOTIDE SEQUENCE</scope>
    <source>
        <strain evidence="10">Hsosn_3</strain>
        <tissue evidence="10">Leaf</tissue>
    </source>
</reference>